<evidence type="ECO:0000256" key="1">
    <source>
        <dbReference type="SAM" id="MobiDB-lite"/>
    </source>
</evidence>
<keyword evidence="3" id="KW-1185">Reference proteome</keyword>
<sequence>MLDFKEISPELLDRVPSASSTFSKNTIPFGAINENIKVKKITTKKGASSYTFSLKKLKKKSSQKESQDYYFDNLVISEGKEIKTLIFRYQPTREWLKSDRDFENFSGKITVFDLKGEVQNIITTNNGAQENIPETHGKTVCLYELERVEIWCFGTLCTSVYYYSETCTSFDPSGGGGCKSEDCGPTDPESIPTIPTEGDPDWDTGGGGGSPAPMPEPNEITVKIEIDQELQQNYPCIGNTIQEVYQLCSELNLEFLEYFESGNDFHVVYSSQPLEGIESAKAVNALGCNLPCTTNIIFNENYFGTMSNLSIAANTIHENTHAMLFYLWKSGEMGYSLLNPTYQELAEAYSNVLASEDSRNDGTSQTLQDLQHEYMVKFTDRLASTLLNFANSQDINIDMDYSRKMIWGGTFSTLASYVEQFTLNERNEIAAIVNSELNNQSYTYNSSNGSQQTTSPKGEVVTNNSCD</sequence>
<dbReference type="OrthoDB" id="1432997at2"/>
<reference evidence="2 3" key="1">
    <citation type="submission" date="2019-06" db="EMBL/GenBank/DDBJ databases">
        <title>Complete genome sequence of Antarcticibacterium flavum KCTC 52984T from an Antarctic marine sediment.</title>
        <authorList>
            <person name="Lee Y.M."/>
            <person name="Shin S.C."/>
        </authorList>
    </citation>
    <scope>NUCLEOTIDE SEQUENCE [LARGE SCALE GENOMIC DNA]</scope>
    <source>
        <strain evidence="2 3">KCTC 52984</strain>
    </source>
</reference>
<dbReference type="AlphaFoldDB" id="A0A5B7X164"/>
<name>A0A5B7X164_9FLAO</name>
<dbReference type="Proteomes" id="UP000309016">
    <property type="component" value="Chromosome"/>
</dbReference>
<organism evidence="2 3">
    <name type="scientific">Antarcticibacterium flavum</name>
    <dbReference type="NCBI Taxonomy" id="2058175"/>
    <lineage>
        <taxon>Bacteria</taxon>
        <taxon>Pseudomonadati</taxon>
        <taxon>Bacteroidota</taxon>
        <taxon>Flavobacteriia</taxon>
        <taxon>Flavobacteriales</taxon>
        <taxon>Flavobacteriaceae</taxon>
        <taxon>Antarcticibacterium</taxon>
    </lineage>
</organism>
<feature type="region of interest" description="Disordered" evidence="1">
    <location>
        <begin position="443"/>
        <end position="467"/>
    </location>
</feature>
<gene>
    <name evidence="2" type="ORF">FHG64_07975</name>
</gene>
<dbReference type="KEGG" id="afla:FHG64_07975"/>
<accession>A0A5B7X164</accession>
<evidence type="ECO:0000313" key="3">
    <source>
        <dbReference type="Proteomes" id="UP000309016"/>
    </source>
</evidence>
<protein>
    <submittedName>
        <fullName evidence="2">Uncharacterized protein</fullName>
    </submittedName>
</protein>
<dbReference type="RefSeq" id="WP_139065903.1">
    <property type="nucleotide sequence ID" value="NZ_CP040812.1"/>
</dbReference>
<evidence type="ECO:0000313" key="2">
    <source>
        <dbReference type="EMBL" id="QCY69334.1"/>
    </source>
</evidence>
<dbReference type="EMBL" id="CP040812">
    <property type="protein sequence ID" value="QCY69334.1"/>
    <property type="molecule type" value="Genomic_DNA"/>
</dbReference>
<proteinExistence type="predicted"/>
<feature type="region of interest" description="Disordered" evidence="1">
    <location>
        <begin position="178"/>
        <end position="213"/>
    </location>
</feature>